<reference evidence="2" key="2">
    <citation type="submission" date="2016-02" db="EMBL/GenBank/DDBJ databases">
        <title>Draft genome sequence of five rapidly growing Mycobacterium species.</title>
        <authorList>
            <person name="Katahira K."/>
            <person name="Gotou Y."/>
            <person name="Iida K."/>
            <person name="Ogura Y."/>
            <person name="Hayashi T."/>
        </authorList>
    </citation>
    <scope>NUCLEOTIDE SEQUENCE [LARGE SCALE GENOMIC DNA]</scope>
    <source>
        <strain evidence="2">JCM15298</strain>
    </source>
</reference>
<accession>A0A100WCF3</accession>
<dbReference type="RefSeq" id="WP_131805287.1">
    <property type="nucleotide sequence ID" value="NZ_BCSY01000042.1"/>
</dbReference>
<name>A0A100WCF3_MYCCR</name>
<dbReference type="AlphaFoldDB" id="A0A100WCF3"/>
<reference evidence="2" key="1">
    <citation type="journal article" date="2016" name="Genome Announc.">
        <title>Draft Genome Sequences of Five Rapidly Growing Mycobacterium Species, M. thermoresistibile, M. fortuitum subsp. acetamidolyticum, M. canariasense, M. brisbanense, and M. novocastrense.</title>
        <authorList>
            <person name="Katahira K."/>
            <person name="Ogura Y."/>
            <person name="Gotoh Y."/>
            <person name="Hayashi T."/>
        </authorList>
    </citation>
    <scope>NUCLEOTIDE SEQUENCE [LARGE SCALE GENOMIC DNA]</scope>
    <source>
        <strain evidence="2">JCM15298</strain>
    </source>
</reference>
<protein>
    <submittedName>
        <fullName evidence="1">Uncharacterized protein</fullName>
    </submittedName>
</protein>
<organism evidence="1 2">
    <name type="scientific">Mycolicibacterium canariasense</name>
    <name type="common">Mycobacterium canariasense</name>
    <dbReference type="NCBI Taxonomy" id="228230"/>
    <lineage>
        <taxon>Bacteria</taxon>
        <taxon>Bacillati</taxon>
        <taxon>Actinomycetota</taxon>
        <taxon>Actinomycetes</taxon>
        <taxon>Mycobacteriales</taxon>
        <taxon>Mycobacteriaceae</taxon>
        <taxon>Mycolicibacterium</taxon>
    </lineage>
</organism>
<sequence length="212" mass="23141">MLSRLAREFAAEIADHDWSDAPYRLDRAGHQRSFDSRPSPSRLEDVETDRLRTNVAWVVGQVLAYSDPNFDIDEFVSACGVPRSITHRTNGSRSGVIENGLRWRDFHNRALHAPGAPLWRAKMLCDVTNLEEFVRQLGSLASRSAAGPGIDPHVDAVIDSATGRDHIVTLVVKAWDSAGAEQRAMQIVEAASSAANGGTVTSISCVEFTFAP</sequence>
<dbReference type="EMBL" id="BCSY01000042">
    <property type="protein sequence ID" value="GAS95666.1"/>
    <property type="molecule type" value="Genomic_DNA"/>
</dbReference>
<dbReference type="OrthoDB" id="4290505at2"/>
<evidence type="ECO:0000313" key="2">
    <source>
        <dbReference type="Proteomes" id="UP000069443"/>
    </source>
</evidence>
<keyword evidence="2" id="KW-1185">Reference proteome</keyword>
<dbReference type="Proteomes" id="UP000069443">
    <property type="component" value="Unassembled WGS sequence"/>
</dbReference>
<gene>
    <name evidence="1" type="ORF">RMCC_2632</name>
</gene>
<dbReference type="STRING" id="228230.RMCC_2632"/>
<proteinExistence type="predicted"/>
<comment type="caution">
    <text evidence="1">The sequence shown here is derived from an EMBL/GenBank/DDBJ whole genome shotgun (WGS) entry which is preliminary data.</text>
</comment>
<evidence type="ECO:0000313" key="1">
    <source>
        <dbReference type="EMBL" id="GAS95666.1"/>
    </source>
</evidence>